<dbReference type="InterPro" id="IPR014001">
    <property type="entry name" value="Helicase_ATP-bd"/>
</dbReference>
<keyword evidence="7 13" id="KW-0067">ATP-binding</keyword>
<dbReference type="GO" id="GO:0006355">
    <property type="term" value="P:regulation of DNA-templated transcription"/>
    <property type="evidence" value="ECO:0007669"/>
    <property type="project" value="UniProtKB-UniRule"/>
</dbReference>
<dbReference type="PROSITE" id="PS51194">
    <property type="entry name" value="HELICASE_CTER"/>
    <property type="match status" value="1"/>
</dbReference>
<keyword evidence="3 13" id="KW-0547">Nucleotide-binding</keyword>
<comment type="caution">
    <text evidence="16">The sequence shown here is derived from an EMBL/GenBank/DDBJ whole genome shotgun (WGS) entry which is preliminary data.</text>
</comment>
<evidence type="ECO:0000259" key="14">
    <source>
        <dbReference type="PROSITE" id="PS51192"/>
    </source>
</evidence>
<dbReference type="NCBIfam" id="TIGR00580">
    <property type="entry name" value="mfd"/>
    <property type="match status" value="1"/>
</dbReference>
<evidence type="ECO:0000256" key="3">
    <source>
        <dbReference type="ARBA" id="ARBA00022741"/>
    </source>
</evidence>
<dbReference type="Gene3D" id="3.30.2060.10">
    <property type="entry name" value="Penicillin-binding protein 1b domain"/>
    <property type="match status" value="1"/>
</dbReference>
<dbReference type="HAMAP" id="MF_00969">
    <property type="entry name" value="TRCF"/>
    <property type="match status" value="1"/>
</dbReference>
<dbReference type="SUPFAM" id="SSF52540">
    <property type="entry name" value="P-loop containing nucleoside triphosphate hydrolases"/>
    <property type="match status" value="4"/>
</dbReference>
<dbReference type="InterPro" id="IPR027417">
    <property type="entry name" value="P-loop_NTPase"/>
</dbReference>
<dbReference type="InterPro" id="IPR011545">
    <property type="entry name" value="DEAD/DEAH_box_helicase_dom"/>
</dbReference>
<dbReference type="InterPro" id="IPR003711">
    <property type="entry name" value="CarD-like/TRCF_RID"/>
</dbReference>
<evidence type="ECO:0000256" key="4">
    <source>
        <dbReference type="ARBA" id="ARBA00022763"/>
    </source>
</evidence>
<evidence type="ECO:0000256" key="7">
    <source>
        <dbReference type="ARBA" id="ARBA00022840"/>
    </source>
</evidence>
<organism evidence="16 17">
    <name type="scientific">Pelovirga terrestris</name>
    <dbReference type="NCBI Taxonomy" id="2771352"/>
    <lineage>
        <taxon>Bacteria</taxon>
        <taxon>Pseudomonadati</taxon>
        <taxon>Thermodesulfobacteriota</taxon>
        <taxon>Desulfuromonadia</taxon>
        <taxon>Geobacterales</taxon>
        <taxon>Geobacteraceae</taxon>
        <taxon>Pelovirga</taxon>
    </lineage>
</organism>
<keyword evidence="2 13" id="KW-0963">Cytoplasm</keyword>
<comment type="similarity">
    <text evidence="11 13">In the C-terminal section; belongs to the helicase family. RecG subfamily.</text>
</comment>
<dbReference type="GO" id="GO:0003684">
    <property type="term" value="F:damaged DNA binding"/>
    <property type="evidence" value="ECO:0007669"/>
    <property type="project" value="InterPro"/>
</dbReference>
<proteinExistence type="inferred from homology"/>
<dbReference type="GO" id="GO:0005524">
    <property type="term" value="F:ATP binding"/>
    <property type="evidence" value="ECO:0007669"/>
    <property type="project" value="UniProtKB-UniRule"/>
</dbReference>
<dbReference type="PROSITE" id="PS51192">
    <property type="entry name" value="HELICASE_ATP_BIND_1"/>
    <property type="match status" value="1"/>
</dbReference>
<dbReference type="Proteomes" id="UP000632828">
    <property type="component" value="Unassembled WGS sequence"/>
</dbReference>
<dbReference type="InterPro" id="IPR004576">
    <property type="entry name" value="Mfd"/>
</dbReference>
<protein>
    <recommendedName>
        <fullName evidence="12 13">Transcription-repair-coupling factor</fullName>
        <shortName evidence="13">TRCF</shortName>
        <ecNumber evidence="13">3.6.4.-</ecNumber>
    </recommendedName>
</protein>
<dbReference type="GO" id="GO:0000716">
    <property type="term" value="P:transcription-coupled nucleotide-excision repair, DNA damage recognition"/>
    <property type="evidence" value="ECO:0007669"/>
    <property type="project" value="UniProtKB-UniRule"/>
</dbReference>
<dbReference type="GO" id="GO:0003678">
    <property type="term" value="F:DNA helicase activity"/>
    <property type="evidence" value="ECO:0007669"/>
    <property type="project" value="TreeGrafter"/>
</dbReference>
<dbReference type="InterPro" id="IPR036101">
    <property type="entry name" value="CarD-like/TRCF_RID_sf"/>
</dbReference>
<dbReference type="GO" id="GO:0005737">
    <property type="term" value="C:cytoplasm"/>
    <property type="evidence" value="ECO:0007669"/>
    <property type="project" value="UniProtKB-SubCell"/>
</dbReference>
<dbReference type="FunFam" id="3.40.50.300:FF:000546">
    <property type="entry name" value="Transcription-repair-coupling factor"/>
    <property type="match status" value="1"/>
</dbReference>
<comment type="function">
    <text evidence="13">Couples transcription and DNA repair by recognizing RNA polymerase (RNAP) stalled at DNA lesions. Mediates ATP-dependent release of RNAP and its truncated transcript from the DNA, and recruitment of nucleotide excision repair machinery to the damaged site.</text>
</comment>
<dbReference type="Pfam" id="PF00271">
    <property type="entry name" value="Helicase_C"/>
    <property type="match status" value="1"/>
</dbReference>
<evidence type="ECO:0000256" key="6">
    <source>
        <dbReference type="ARBA" id="ARBA00022806"/>
    </source>
</evidence>
<evidence type="ECO:0000256" key="9">
    <source>
        <dbReference type="ARBA" id="ARBA00023204"/>
    </source>
</evidence>
<dbReference type="GO" id="GO:0016787">
    <property type="term" value="F:hydrolase activity"/>
    <property type="evidence" value="ECO:0007669"/>
    <property type="project" value="UniProtKB-KW"/>
</dbReference>
<dbReference type="Gene3D" id="2.40.10.170">
    <property type="match status" value="1"/>
</dbReference>
<keyword evidence="17" id="KW-1185">Reference proteome</keyword>
<evidence type="ECO:0000256" key="12">
    <source>
        <dbReference type="ARBA" id="ARBA00070128"/>
    </source>
</evidence>
<reference evidence="16" key="1">
    <citation type="submission" date="2020-09" db="EMBL/GenBank/DDBJ databases">
        <title>Pelobacter alkaliphilus sp. nov., a novel anaerobic arsenate-reducing bacterium from terrestrial mud volcano.</title>
        <authorList>
            <person name="Khomyakova M.A."/>
            <person name="Merkel A.Y."/>
            <person name="Slobodkin A.I."/>
        </authorList>
    </citation>
    <scope>NUCLEOTIDE SEQUENCE</scope>
    <source>
        <strain evidence="16">M08fum</strain>
    </source>
</reference>
<comment type="similarity">
    <text evidence="10 13">In the N-terminal section; belongs to the UvrB family.</text>
</comment>
<dbReference type="Gene3D" id="3.40.50.300">
    <property type="entry name" value="P-loop containing nucleotide triphosphate hydrolases"/>
    <property type="match status" value="2"/>
</dbReference>
<evidence type="ECO:0000256" key="1">
    <source>
        <dbReference type="ARBA" id="ARBA00004496"/>
    </source>
</evidence>
<dbReference type="InterPro" id="IPR001650">
    <property type="entry name" value="Helicase_C-like"/>
</dbReference>
<accession>A0A8J6QRC2</accession>
<keyword evidence="9 13" id="KW-0234">DNA repair</keyword>
<dbReference type="InterPro" id="IPR005118">
    <property type="entry name" value="TRCF_C"/>
</dbReference>
<keyword evidence="6" id="KW-0347">Helicase</keyword>
<evidence type="ECO:0000256" key="2">
    <source>
        <dbReference type="ARBA" id="ARBA00022490"/>
    </source>
</evidence>
<dbReference type="Pfam" id="PF00270">
    <property type="entry name" value="DEAD"/>
    <property type="match status" value="1"/>
</dbReference>
<dbReference type="SUPFAM" id="SSF143517">
    <property type="entry name" value="TRCF domain-like"/>
    <property type="match status" value="1"/>
</dbReference>
<dbReference type="EC" id="3.6.4.-" evidence="13"/>
<dbReference type="SMART" id="SM00982">
    <property type="entry name" value="TRCF"/>
    <property type="match status" value="1"/>
</dbReference>
<dbReference type="Gene3D" id="3.40.50.11140">
    <property type="match status" value="1"/>
</dbReference>
<dbReference type="Gene3D" id="3.90.1150.50">
    <property type="entry name" value="Transcription-repair-coupling factor, D7 domain"/>
    <property type="match status" value="1"/>
</dbReference>
<gene>
    <name evidence="13 16" type="primary">mfd</name>
    <name evidence="16" type="ORF">ICT70_09010</name>
</gene>
<dbReference type="Pfam" id="PF02559">
    <property type="entry name" value="CarD_TRCF_RID"/>
    <property type="match status" value="1"/>
</dbReference>
<dbReference type="SMART" id="SM00490">
    <property type="entry name" value="HELICc"/>
    <property type="match status" value="1"/>
</dbReference>
<evidence type="ECO:0000313" key="16">
    <source>
        <dbReference type="EMBL" id="MBD1400808.1"/>
    </source>
</evidence>
<dbReference type="SMART" id="SM00487">
    <property type="entry name" value="DEXDc"/>
    <property type="match status" value="1"/>
</dbReference>
<evidence type="ECO:0000259" key="15">
    <source>
        <dbReference type="PROSITE" id="PS51194"/>
    </source>
</evidence>
<evidence type="ECO:0000256" key="10">
    <source>
        <dbReference type="ARBA" id="ARBA00061104"/>
    </source>
</evidence>
<dbReference type="SMART" id="SM01058">
    <property type="entry name" value="CarD_TRCF"/>
    <property type="match status" value="1"/>
</dbReference>
<dbReference type="PANTHER" id="PTHR47964:SF1">
    <property type="entry name" value="ATP-DEPENDENT DNA HELICASE HOMOLOG RECG, CHLOROPLASTIC"/>
    <property type="match status" value="1"/>
</dbReference>
<dbReference type="CDD" id="cd17991">
    <property type="entry name" value="DEXHc_TRCF"/>
    <property type="match status" value="1"/>
</dbReference>
<dbReference type="Gene3D" id="3.40.50.11180">
    <property type="match status" value="1"/>
</dbReference>
<evidence type="ECO:0000256" key="13">
    <source>
        <dbReference type="HAMAP-Rule" id="MF_00969"/>
    </source>
</evidence>
<dbReference type="AlphaFoldDB" id="A0A8J6QRC2"/>
<dbReference type="SUPFAM" id="SSF141259">
    <property type="entry name" value="CarD-like"/>
    <property type="match status" value="1"/>
</dbReference>
<dbReference type="Pfam" id="PF03461">
    <property type="entry name" value="TRCF"/>
    <property type="match status" value="1"/>
</dbReference>
<name>A0A8J6QRC2_9BACT</name>
<keyword evidence="4 13" id="KW-0227">DNA damage</keyword>
<dbReference type="RefSeq" id="WP_191155744.1">
    <property type="nucleotide sequence ID" value="NZ_JACWUN010000009.1"/>
</dbReference>
<dbReference type="Pfam" id="PF17757">
    <property type="entry name" value="UvrB_inter"/>
    <property type="match status" value="1"/>
</dbReference>
<evidence type="ECO:0000313" key="17">
    <source>
        <dbReference type="Proteomes" id="UP000632828"/>
    </source>
</evidence>
<keyword evidence="8 13" id="KW-0238">DNA-binding</keyword>
<evidence type="ECO:0000256" key="11">
    <source>
        <dbReference type="ARBA" id="ARBA00061399"/>
    </source>
</evidence>
<evidence type="ECO:0000256" key="5">
    <source>
        <dbReference type="ARBA" id="ARBA00022801"/>
    </source>
</evidence>
<dbReference type="InterPro" id="IPR037235">
    <property type="entry name" value="TRCF-like_C_D7"/>
</dbReference>
<dbReference type="PANTHER" id="PTHR47964">
    <property type="entry name" value="ATP-DEPENDENT DNA HELICASE HOMOLOG RECG, CHLOROPLASTIC"/>
    <property type="match status" value="1"/>
</dbReference>
<comment type="subcellular location">
    <subcellularLocation>
        <location evidence="1 13">Cytoplasm</location>
    </subcellularLocation>
</comment>
<feature type="domain" description="Helicase C-terminal" evidence="15">
    <location>
        <begin position="820"/>
        <end position="976"/>
    </location>
</feature>
<evidence type="ECO:0000256" key="8">
    <source>
        <dbReference type="ARBA" id="ARBA00023125"/>
    </source>
</evidence>
<keyword evidence="5 13" id="KW-0378">Hydrolase</keyword>
<dbReference type="EMBL" id="JACWUN010000009">
    <property type="protein sequence ID" value="MBD1400808.1"/>
    <property type="molecule type" value="Genomic_DNA"/>
</dbReference>
<dbReference type="InterPro" id="IPR047112">
    <property type="entry name" value="RecG/Mfd"/>
</dbReference>
<feature type="domain" description="Helicase ATP-binding" evidence="14">
    <location>
        <begin position="638"/>
        <end position="799"/>
    </location>
</feature>
<dbReference type="InterPro" id="IPR041471">
    <property type="entry name" value="UvrB_inter"/>
</dbReference>
<sequence>MSETEPSHIRHATLRSCLDAITESAQTIDIVGLRDGAEALFLARLLNEQQGLTVILCPDQEQARQLAGNLDLFHPHAEQIGLLPHWEMNPYDPLTPHPELEATRLATLAALADRRLRALVLPIRSLVQRVIPRQVLEQVTFPLLADEEYPRQPLLDSLLQLGYQPVSLVEDRGTFAVRGDLIDIFPAAAGTPIRIDFYGDYIEKIRPFDPATQRSEKSSLAEVILIPAREMILHGPFLETLAHKLKQRCDQLSIPRAEREAIMTELREGILSPGRSFLLPLNYPELDPLTAYFDQHRLVLIDPPALEREADQFDQDIRHGVERMMSERQPHADRQSLYLDPLQVGRLLNAPDRIELSRLHLLQLDDQRQRFFFNCFGNDNLRAKPAGGQDGLEPLVERLHQVRQDNWRALLVCRQRSQAERLQELLDGHHIHLDIETDERLNGLRPGQTRLAIGTISSGFSLPDDKLTVISEEDIFGRRSHRRQSSTRRARQLLGSLAELKENDYIVHTDHGVARYRGLTHLKTGDIEGDFLHLQYAGSDTLYLPIERIEKIQKYVSAEGQSPKLDKMGGQGWEKAKIRARAAVEELARQLLEIYARRELREGFAFSPPDNLYREFEATFPHEETSDQLQAIRETLKDMQSAKPMDRLICGDVGYGKTEVAMRAAVKAVLDNKQVAVLVPTTVLARQHWQSFSQRLEDFPIRVEMISRFRSAAENRATLEAAAAGKIDILIGTHRLLQRDVRFNDLGLLIVDEEQRFGVAHKEKLKQLRAEVDILTLTATPIPRTLHMSLSGLRDLSVIETAPVDRLAIRTYVTRFDEELIRQAILRELRRGGQVYFVHNRVQTIDAMAEQLRQIVPEATIAVGHGQMAEKELEQVMLDFVGGKTNLLVASTIIENGLDIPRANTMIINHADHFGLSQLYQLRGRVGRSDRRAYAYLLIPGEAALTREARERLRILQELTELGAGFRIASHDLELRGAGDLLGGKQSGPIAAIGFEMYSELLEETIDRLRGNERQERIDPEIRLGLSAFLPESYVPDPNQRLQLYQRMAAADDDEQLFDLVDELRDRFGELPLAAETLIGSMRIRVLLKRLWIELLEYDGKRLSLLFHAATPVSPEQIRQLVTDQTQRYRLGSDYRLIIEIGRHSPGELLIHTRKELQQLI</sequence>